<protein>
    <submittedName>
        <fullName evidence="2">Uncharacterized protein</fullName>
    </submittedName>
</protein>
<sequence length="156" mass="18088">MEQETYHKEYQGLVYNKKIWVESVRGNRKRRSRSSIREGGTPRRRKPFFNQVLLQKTIAAVEGSGFLSPKELGNLFKEKRRTGKLTENFKAKLKKFINLKRDVVASGIAFYGAFINLIEDIAPNFNNVDKDGIRNAYFNFVGFHDILFDGLEQTFC</sequence>
<organism evidence="1 2">
    <name type="scientific">Strongyloides venezuelensis</name>
    <name type="common">Threadworm</name>
    <dbReference type="NCBI Taxonomy" id="75913"/>
    <lineage>
        <taxon>Eukaryota</taxon>
        <taxon>Metazoa</taxon>
        <taxon>Ecdysozoa</taxon>
        <taxon>Nematoda</taxon>
        <taxon>Chromadorea</taxon>
        <taxon>Rhabditida</taxon>
        <taxon>Tylenchina</taxon>
        <taxon>Panagrolaimomorpha</taxon>
        <taxon>Strongyloidoidea</taxon>
        <taxon>Strongyloididae</taxon>
        <taxon>Strongyloides</taxon>
    </lineage>
</organism>
<keyword evidence="1" id="KW-1185">Reference proteome</keyword>
<dbReference type="Proteomes" id="UP000035680">
    <property type="component" value="Unassembled WGS sequence"/>
</dbReference>
<proteinExistence type="predicted"/>
<accession>A0A0K0F0K1</accession>
<dbReference type="WBParaSite" id="SVE_0231500.1">
    <property type="protein sequence ID" value="SVE_0231500.1"/>
    <property type="gene ID" value="SVE_0231500"/>
</dbReference>
<reference evidence="2" key="2">
    <citation type="submission" date="2015-08" db="UniProtKB">
        <authorList>
            <consortium name="WormBaseParasite"/>
        </authorList>
    </citation>
    <scope>IDENTIFICATION</scope>
</reference>
<name>A0A0K0F0K1_STRVS</name>
<dbReference type="AlphaFoldDB" id="A0A0K0F0K1"/>
<evidence type="ECO:0000313" key="2">
    <source>
        <dbReference type="WBParaSite" id="SVE_0231500.1"/>
    </source>
</evidence>
<evidence type="ECO:0000313" key="1">
    <source>
        <dbReference type="Proteomes" id="UP000035680"/>
    </source>
</evidence>
<reference evidence="1" key="1">
    <citation type="submission" date="2014-07" db="EMBL/GenBank/DDBJ databases">
        <authorList>
            <person name="Martin A.A"/>
            <person name="De Silva N."/>
        </authorList>
    </citation>
    <scope>NUCLEOTIDE SEQUENCE</scope>
</reference>